<accession>A0A543CU71</accession>
<comment type="similarity">
    <text evidence="1">Belongs to the PrpD family.</text>
</comment>
<sequence>MSTTETVAGAEPDIEAVRRFAATTRLDAVPDDVVRHTRLLLLDTLGALIGGLRYPQVRALADTVGGPASRFGGLVTLGAAATWLDADSGGSFHPQGHRLPPVPTAHPAPHVLPVLLLAAADGDLDDERLLEIFLVAVEVGLRLGVGSALRPGFHPHGVHGPSAAALAAALVHDPAGSTAAQAFLLGSALPFATALEVPMRGGTVRNLWTGLGAYHGAMAHQWAHAGLTAPARDLVSVFDGAVCTGLDPAALTADLGTRWEIVNSYFKPYPCARWLHPALDALTRVLEEVPGPAATIAELSIETFAFAVSLDDPDPTSDMHARFSLPYCAAALAHDGHLDAASFLPDDLGREAVRDLAREVRLTEVEEYTAALPVRRPARVTVRRTDGGQATAEVAHARGNPDTPLSESEIIAKFRRNTGDHVPSAVAEGAVASLLSPGQDRPGHAFATLSARLTTD</sequence>
<dbReference type="InterPro" id="IPR045337">
    <property type="entry name" value="MmgE_PrpD_C"/>
</dbReference>
<dbReference type="Gene3D" id="1.10.4100.10">
    <property type="entry name" value="2-methylcitrate dehydratase PrpD"/>
    <property type="match status" value="1"/>
</dbReference>
<name>A0A543CU71_9ACTN</name>
<evidence type="ECO:0000313" key="4">
    <source>
        <dbReference type="Proteomes" id="UP000316096"/>
    </source>
</evidence>
<dbReference type="EMBL" id="VFOZ01000001">
    <property type="protein sequence ID" value="TQM00642.1"/>
    <property type="molecule type" value="Genomic_DNA"/>
</dbReference>
<proteinExistence type="inferred from homology"/>
<dbReference type="OrthoDB" id="3781756at2"/>
<dbReference type="Proteomes" id="UP000316096">
    <property type="component" value="Unassembled WGS sequence"/>
</dbReference>
<dbReference type="Gene3D" id="3.30.1330.120">
    <property type="entry name" value="2-methylcitrate dehydratase PrpD"/>
    <property type="match status" value="1"/>
</dbReference>
<protein>
    <submittedName>
        <fullName evidence="3">2-methylcitrate dehydratase PrpD</fullName>
    </submittedName>
</protein>
<dbReference type="InterPro" id="IPR005656">
    <property type="entry name" value="MmgE_PrpD"/>
</dbReference>
<dbReference type="InterPro" id="IPR036148">
    <property type="entry name" value="MmgE/PrpD_sf"/>
</dbReference>
<dbReference type="GO" id="GO:0016829">
    <property type="term" value="F:lyase activity"/>
    <property type="evidence" value="ECO:0007669"/>
    <property type="project" value="InterPro"/>
</dbReference>
<dbReference type="PANTHER" id="PTHR16943">
    <property type="entry name" value="2-METHYLCITRATE DEHYDRATASE-RELATED"/>
    <property type="match status" value="1"/>
</dbReference>
<evidence type="ECO:0000256" key="1">
    <source>
        <dbReference type="ARBA" id="ARBA00006174"/>
    </source>
</evidence>
<dbReference type="Pfam" id="PF19305">
    <property type="entry name" value="MmgE_PrpD_C"/>
    <property type="match status" value="1"/>
</dbReference>
<organism evidence="3 4">
    <name type="scientific">Actinoallomurus bryophytorum</name>
    <dbReference type="NCBI Taxonomy" id="1490222"/>
    <lineage>
        <taxon>Bacteria</taxon>
        <taxon>Bacillati</taxon>
        <taxon>Actinomycetota</taxon>
        <taxon>Actinomycetes</taxon>
        <taxon>Streptosporangiales</taxon>
        <taxon>Thermomonosporaceae</taxon>
        <taxon>Actinoallomurus</taxon>
    </lineage>
</organism>
<dbReference type="InterPro" id="IPR042188">
    <property type="entry name" value="MmgE/PrpD_sf_2"/>
</dbReference>
<feature type="domain" description="MmgE/PrpD C-terminal" evidence="2">
    <location>
        <begin position="269"/>
        <end position="425"/>
    </location>
</feature>
<evidence type="ECO:0000259" key="2">
    <source>
        <dbReference type="Pfam" id="PF19305"/>
    </source>
</evidence>
<dbReference type="AlphaFoldDB" id="A0A543CU71"/>
<dbReference type="InterPro" id="IPR042183">
    <property type="entry name" value="MmgE/PrpD_sf_1"/>
</dbReference>
<dbReference type="RefSeq" id="WP_141960350.1">
    <property type="nucleotide sequence ID" value="NZ_VFOZ01000001.1"/>
</dbReference>
<gene>
    <name evidence="3" type="ORF">FB559_6357</name>
</gene>
<comment type="caution">
    <text evidence="3">The sequence shown here is derived from an EMBL/GenBank/DDBJ whole genome shotgun (WGS) entry which is preliminary data.</text>
</comment>
<reference evidence="3 4" key="1">
    <citation type="submission" date="2019-06" db="EMBL/GenBank/DDBJ databases">
        <title>Sequencing the genomes of 1000 actinobacteria strains.</title>
        <authorList>
            <person name="Klenk H.-P."/>
        </authorList>
    </citation>
    <scope>NUCLEOTIDE SEQUENCE [LARGE SCALE GENOMIC DNA]</scope>
    <source>
        <strain evidence="3 4">DSM 102200</strain>
    </source>
</reference>
<dbReference type="PANTHER" id="PTHR16943:SF8">
    <property type="entry name" value="2-METHYLCITRATE DEHYDRATASE"/>
    <property type="match status" value="1"/>
</dbReference>
<keyword evidence="4" id="KW-1185">Reference proteome</keyword>
<evidence type="ECO:0000313" key="3">
    <source>
        <dbReference type="EMBL" id="TQM00642.1"/>
    </source>
</evidence>
<dbReference type="SUPFAM" id="SSF103378">
    <property type="entry name" value="2-methylcitrate dehydratase PrpD"/>
    <property type="match status" value="1"/>
</dbReference>